<dbReference type="InterPro" id="IPR015366">
    <property type="entry name" value="S53_propep"/>
</dbReference>
<dbReference type="GO" id="GO:0005576">
    <property type="term" value="C:extracellular region"/>
    <property type="evidence" value="ECO:0007669"/>
    <property type="project" value="UniProtKB-SubCell"/>
</dbReference>
<dbReference type="Pfam" id="PF09286">
    <property type="entry name" value="Pro-kuma_activ"/>
    <property type="match status" value="1"/>
</dbReference>
<comment type="cofactor">
    <cofactor evidence="15">
        <name>Ca(2+)</name>
        <dbReference type="ChEBI" id="CHEBI:29108"/>
    </cofactor>
    <text evidence="15">Binds 1 Ca(2+) ion per subunit.</text>
</comment>
<dbReference type="SUPFAM" id="SSF54897">
    <property type="entry name" value="Protease propeptides/inhibitors"/>
    <property type="match status" value="1"/>
</dbReference>
<dbReference type="MEROPS" id="S53.010"/>
<feature type="active site" description="Charge relay system" evidence="15">
    <location>
        <position position="544"/>
    </location>
</feature>
<dbReference type="GO" id="GO:0006508">
    <property type="term" value="P:proteolysis"/>
    <property type="evidence" value="ECO:0007669"/>
    <property type="project" value="UniProtKB-KW"/>
</dbReference>
<keyword evidence="5" id="KW-0964">Secreted</keyword>
<feature type="binding site" evidence="15">
    <location>
        <position position="606"/>
    </location>
    <ligand>
        <name>Ca(2+)</name>
        <dbReference type="ChEBI" id="CHEBI:29108"/>
    </ligand>
</feature>
<evidence type="ECO:0000256" key="9">
    <source>
        <dbReference type="ARBA" id="ARBA00022801"/>
    </source>
</evidence>
<dbReference type="OrthoDB" id="409122at2759"/>
<evidence type="ECO:0000256" key="12">
    <source>
        <dbReference type="ARBA" id="ARBA00023026"/>
    </source>
</evidence>
<feature type="binding site" evidence="15">
    <location>
        <position position="585"/>
    </location>
    <ligand>
        <name>Ca(2+)</name>
        <dbReference type="ChEBI" id="CHEBI:29108"/>
    </ligand>
</feature>
<dbReference type="eggNOG" id="ENOG502QR6D">
    <property type="taxonomic scope" value="Eukaryota"/>
</dbReference>
<evidence type="ECO:0000256" key="5">
    <source>
        <dbReference type="ARBA" id="ARBA00022525"/>
    </source>
</evidence>
<evidence type="ECO:0000256" key="10">
    <source>
        <dbReference type="ARBA" id="ARBA00022825"/>
    </source>
</evidence>
<keyword evidence="9 15" id="KW-0378">Hydrolase</keyword>
<dbReference type="SUPFAM" id="SSF52743">
    <property type="entry name" value="Subtilisin-like"/>
    <property type="match status" value="1"/>
</dbReference>
<accession>A0A0A2VYS1</accession>
<comment type="caution">
    <text evidence="18">The sequence shown here is derived from an EMBL/GenBank/DDBJ whole genome shotgun (WGS) entry which is preliminary data.</text>
</comment>
<dbReference type="Pfam" id="PF00082">
    <property type="entry name" value="Peptidase_S8"/>
    <property type="match status" value="1"/>
</dbReference>
<dbReference type="PANTHER" id="PTHR14218:SF39">
    <property type="entry name" value="PEPTIDASE S53 DOMAIN-CONTAINING PROTEIN"/>
    <property type="match status" value="1"/>
</dbReference>
<dbReference type="InterPro" id="IPR036852">
    <property type="entry name" value="Peptidase_S8/S53_dom_sf"/>
</dbReference>
<evidence type="ECO:0000256" key="16">
    <source>
        <dbReference type="SAM" id="SignalP"/>
    </source>
</evidence>
<evidence type="ECO:0000256" key="11">
    <source>
        <dbReference type="ARBA" id="ARBA00022837"/>
    </source>
</evidence>
<protein>
    <recommendedName>
        <fullName evidence="4">tripeptidyl-peptidase II</fullName>
        <ecNumber evidence="4">3.4.14.10</ecNumber>
    </recommendedName>
</protein>
<keyword evidence="13" id="KW-0865">Zymogen</keyword>
<keyword evidence="12" id="KW-0843">Virulence</keyword>
<dbReference type="GO" id="GO:0008240">
    <property type="term" value="F:tripeptidyl-peptidase activity"/>
    <property type="evidence" value="ECO:0007669"/>
    <property type="project" value="UniProtKB-EC"/>
</dbReference>
<keyword evidence="8 16" id="KW-0732">Signal</keyword>
<comment type="function">
    <text evidence="2">Secreted tripeptidyl-peptidase which degrades proteins at acidic pHs and is involved in virulence.</text>
</comment>
<evidence type="ECO:0000256" key="6">
    <source>
        <dbReference type="ARBA" id="ARBA00022670"/>
    </source>
</evidence>
<feature type="domain" description="Peptidase S53" evidence="17">
    <location>
        <begin position="236"/>
        <end position="626"/>
    </location>
</feature>
<dbReference type="InterPro" id="IPR000209">
    <property type="entry name" value="Peptidase_S8/S53_dom"/>
</dbReference>
<evidence type="ECO:0000256" key="1">
    <source>
        <dbReference type="ARBA" id="ARBA00001910"/>
    </source>
</evidence>
<dbReference type="CDD" id="cd04056">
    <property type="entry name" value="Peptidases_S53"/>
    <property type="match status" value="1"/>
</dbReference>
<dbReference type="EMBL" id="ANFO01000090">
    <property type="protein sequence ID" value="KGQ12773.1"/>
    <property type="molecule type" value="Genomic_DNA"/>
</dbReference>
<dbReference type="InterPro" id="IPR050819">
    <property type="entry name" value="Tripeptidyl-peptidase_I"/>
</dbReference>
<feature type="binding site" evidence="15">
    <location>
        <position position="586"/>
    </location>
    <ligand>
        <name>Ca(2+)</name>
        <dbReference type="ChEBI" id="CHEBI:29108"/>
    </ligand>
</feature>
<dbReference type="CDD" id="cd11377">
    <property type="entry name" value="Pro-peptidase_S53"/>
    <property type="match status" value="1"/>
</dbReference>
<evidence type="ECO:0000256" key="15">
    <source>
        <dbReference type="PROSITE-ProRule" id="PRU01032"/>
    </source>
</evidence>
<dbReference type="GO" id="GO:0046872">
    <property type="term" value="F:metal ion binding"/>
    <property type="evidence" value="ECO:0007669"/>
    <property type="project" value="UniProtKB-UniRule"/>
</dbReference>
<dbReference type="PROSITE" id="PS51695">
    <property type="entry name" value="SEDOLISIN"/>
    <property type="match status" value="1"/>
</dbReference>
<feature type="signal peptide" evidence="16">
    <location>
        <begin position="1"/>
        <end position="21"/>
    </location>
</feature>
<feature type="active site" description="Charge relay system" evidence="15">
    <location>
        <position position="323"/>
    </location>
</feature>
<dbReference type="Proteomes" id="UP000030106">
    <property type="component" value="Unassembled WGS sequence"/>
</dbReference>
<sequence length="637" mass="69765">MRLIALATLLAFGLALPAQEARVTETSSIPRAWKKLRPASDAATIHLHIGIKQEEDTLDELKRRLIEVSDPRSSKYGHHLHRRELQNLFRTPDEAIEIIEAWLVSHNITQFTASAGSGWVTASLPIRQVEDLLQCRYFEFENVHDGTVLVRTTDWSIPEHVAAYIDVIQPTNSFFRPKPSSRYGGPPPPDWEREGRLPTYAELVEEDILDRGHLDTPTIDELPENPTVDDACNRLAITPVCMRVLYGTLSYKPQSMATNSMGVVNFLGNNNNRSDIRRFLEKYRPDAAAAGAAESFETVLLAGAQDQQTPNTEEQFARHMGLEGALDVETILGIGHPTPLKTWNVGGRPPFEASANKVHNANEPYMEWLSHLLEQDDNGDLPSVVSVSYADEEQTVPEAYAKRVCAAFAQLGARGVSVIVASGDEGVGKDGTCVSNDGKNTRRFMPAFPASCPFVTAVGATRHFHPVMAAFDGRSDFVTGSGFSNYFQRPSYQDAAVEAYLQGIGQLHAGLYNPHGRAIPDISAQGYHYAMIYNGSSNLMDGTSGSAPAVAAIIALLNDALVAEKKPPLGFLNPWLYSAQSGLRDVTHGAATGCNTTGFPAAVGWDAATGLGTPWFPELKDLALSRAFRWNHPWYIV</sequence>
<dbReference type="SMART" id="SM00944">
    <property type="entry name" value="Pro-kuma_activ"/>
    <property type="match status" value="1"/>
</dbReference>
<dbReference type="GO" id="GO:0004252">
    <property type="term" value="F:serine-type endopeptidase activity"/>
    <property type="evidence" value="ECO:0007669"/>
    <property type="project" value="UniProtKB-UniRule"/>
</dbReference>
<dbReference type="PANTHER" id="PTHR14218">
    <property type="entry name" value="PROTEASE S8 TRIPEPTIDYL PEPTIDASE I CLN2"/>
    <property type="match status" value="1"/>
</dbReference>
<dbReference type="EC" id="3.4.14.10" evidence="4"/>
<keyword evidence="14" id="KW-0325">Glycoprotein</keyword>
<name>A0A0A2VYS1_BEABA</name>
<evidence type="ECO:0000256" key="2">
    <source>
        <dbReference type="ARBA" id="ARBA00002451"/>
    </source>
</evidence>
<dbReference type="InterPro" id="IPR023828">
    <property type="entry name" value="Peptidase_S8_Ser-AS"/>
</dbReference>
<evidence type="ECO:0000256" key="7">
    <source>
        <dbReference type="ARBA" id="ARBA00022723"/>
    </source>
</evidence>
<evidence type="ECO:0000313" key="19">
    <source>
        <dbReference type="Proteomes" id="UP000030106"/>
    </source>
</evidence>
<reference evidence="18 19" key="1">
    <citation type="submission" date="2012-10" db="EMBL/GenBank/DDBJ databases">
        <title>Genome sequencing and analysis of entomopathogenic fungi Beauveria bassiana D1-5.</title>
        <authorList>
            <person name="Li Q."/>
            <person name="Wang L."/>
            <person name="Zhang Z."/>
            <person name="Wang Q."/>
            <person name="Ren J."/>
            <person name="Wang M."/>
            <person name="Xu W."/>
            <person name="Wang J."/>
            <person name="Lu Y."/>
            <person name="Du Q."/>
            <person name="Sun Z."/>
        </authorList>
    </citation>
    <scope>NUCLEOTIDE SEQUENCE [LARGE SCALE GENOMIC DNA]</scope>
    <source>
        <strain evidence="18 19">D1-5</strain>
    </source>
</reference>
<comment type="catalytic activity">
    <reaction evidence="1">
        <text>Release of an N-terminal tripeptide from a polypeptide.</text>
        <dbReference type="EC" id="3.4.14.10"/>
    </reaction>
</comment>
<dbReference type="Gene3D" id="3.40.50.200">
    <property type="entry name" value="Peptidase S8/S53 domain"/>
    <property type="match status" value="1"/>
</dbReference>
<dbReference type="AlphaFoldDB" id="A0A0A2VYS1"/>
<proteinExistence type="predicted"/>
<dbReference type="PROSITE" id="PS00138">
    <property type="entry name" value="SUBTILASE_SER"/>
    <property type="match status" value="1"/>
</dbReference>
<dbReference type="InterPro" id="IPR030400">
    <property type="entry name" value="Sedolisin_dom"/>
</dbReference>
<dbReference type="HOGENOM" id="CLU_013783_3_0_1"/>
<keyword evidence="6 15" id="KW-0645">Protease</keyword>
<evidence type="ECO:0000256" key="3">
    <source>
        <dbReference type="ARBA" id="ARBA00004239"/>
    </source>
</evidence>
<comment type="subcellular location">
    <subcellularLocation>
        <location evidence="3">Secreted</location>
        <location evidence="3">Extracellular space</location>
    </subcellularLocation>
</comment>
<dbReference type="STRING" id="1245745.A0A0A2VYS1"/>
<keyword evidence="10 15" id="KW-0720">Serine protease</keyword>
<evidence type="ECO:0000259" key="17">
    <source>
        <dbReference type="PROSITE" id="PS51695"/>
    </source>
</evidence>
<keyword evidence="11 15" id="KW-0106">Calcium</keyword>
<keyword evidence="7 15" id="KW-0479">Metal-binding</keyword>
<organism evidence="18 19">
    <name type="scientific">Beauveria bassiana D1-5</name>
    <dbReference type="NCBI Taxonomy" id="1245745"/>
    <lineage>
        <taxon>Eukaryota</taxon>
        <taxon>Fungi</taxon>
        <taxon>Dikarya</taxon>
        <taxon>Ascomycota</taxon>
        <taxon>Pezizomycotina</taxon>
        <taxon>Sordariomycetes</taxon>
        <taxon>Hypocreomycetidae</taxon>
        <taxon>Hypocreales</taxon>
        <taxon>Cordycipitaceae</taxon>
        <taxon>Beauveria</taxon>
    </lineage>
</organism>
<evidence type="ECO:0000256" key="13">
    <source>
        <dbReference type="ARBA" id="ARBA00023145"/>
    </source>
</evidence>
<evidence type="ECO:0000256" key="4">
    <source>
        <dbReference type="ARBA" id="ARBA00012462"/>
    </source>
</evidence>
<evidence type="ECO:0000313" key="18">
    <source>
        <dbReference type="EMBL" id="KGQ12773.1"/>
    </source>
</evidence>
<feature type="binding site" evidence="15">
    <location>
        <position position="604"/>
    </location>
    <ligand>
        <name>Ca(2+)</name>
        <dbReference type="ChEBI" id="CHEBI:29108"/>
    </ligand>
</feature>
<evidence type="ECO:0000256" key="8">
    <source>
        <dbReference type="ARBA" id="ARBA00022729"/>
    </source>
</evidence>
<feature type="active site" description="Charge relay system" evidence="15">
    <location>
        <position position="327"/>
    </location>
</feature>
<dbReference type="FunFam" id="3.40.50.200:FF:000015">
    <property type="entry name" value="Tripeptidyl peptidase A"/>
    <property type="match status" value="1"/>
</dbReference>
<evidence type="ECO:0000256" key="14">
    <source>
        <dbReference type="ARBA" id="ARBA00023180"/>
    </source>
</evidence>
<gene>
    <name evidence="18" type="ORF">BBAD15_g1479</name>
</gene>
<feature type="chain" id="PRO_5001995854" description="tripeptidyl-peptidase II" evidence="16">
    <location>
        <begin position="22"/>
        <end position="637"/>
    </location>
</feature>